<gene>
    <name evidence="2" type="ORF">SHERM_09385</name>
</gene>
<sequence length="225" mass="25463">MRGKLCLTKKQYLNKVLQRFGIKDESMPVSTPLAPHLKLSAQLSPNCDEERKYMARVPYENAVGSLMYAMVCTRPDISQAVGVVSRYMHYPVGYCDSDYAGDLDKRGSTTGYLFTFAKAPVRWKSTLQSTVALSTAEAEYMAVTKAVKEAIWLQRGVGTNRLRTKPNRPQTKSLKNNGFNKDNQMNGYVPRNLESRCRVETTPTSMNDPTKENTERPQMSAYRRP</sequence>
<organism evidence="2 3">
    <name type="scientific">Striga hermonthica</name>
    <name type="common">Purple witchweed</name>
    <name type="synonym">Buchnera hermonthica</name>
    <dbReference type="NCBI Taxonomy" id="68872"/>
    <lineage>
        <taxon>Eukaryota</taxon>
        <taxon>Viridiplantae</taxon>
        <taxon>Streptophyta</taxon>
        <taxon>Embryophyta</taxon>
        <taxon>Tracheophyta</taxon>
        <taxon>Spermatophyta</taxon>
        <taxon>Magnoliopsida</taxon>
        <taxon>eudicotyledons</taxon>
        <taxon>Gunneridae</taxon>
        <taxon>Pentapetalae</taxon>
        <taxon>asterids</taxon>
        <taxon>lamiids</taxon>
        <taxon>Lamiales</taxon>
        <taxon>Orobanchaceae</taxon>
        <taxon>Buchnereae</taxon>
        <taxon>Striga</taxon>
    </lineage>
</organism>
<evidence type="ECO:0000313" key="2">
    <source>
        <dbReference type="EMBL" id="CAA0806496.1"/>
    </source>
</evidence>
<reference evidence="2" key="1">
    <citation type="submission" date="2019-12" db="EMBL/GenBank/DDBJ databases">
        <authorList>
            <person name="Scholes J."/>
        </authorList>
    </citation>
    <scope>NUCLEOTIDE SEQUENCE</scope>
</reference>
<protein>
    <submittedName>
        <fullName evidence="2">Uncharacterized mitochondrial protein AtMg00810</fullName>
    </submittedName>
</protein>
<dbReference type="OrthoDB" id="1915846at2759"/>
<accession>A0A9N7MCC3</accession>
<evidence type="ECO:0000313" key="3">
    <source>
        <dbReference type="Proteomes" id="UP001153555"/>
    </source>
</evidence>
<keyword evidence="3" id="KW-1185">Reference proteome</keyword>
<feature type="compositionally biased region" description="Polar residues" evidence="1">
    <location>
        <begin position="167"/>
        <end position="186"/>
    </location>
</feature>
<dbReference type="Proteomes" id="UP001153555">
    <property type="component" value="Unassembled WGS sequence"/>
</dbReference>
<proteinExistence type="predicted"/>
<feature type="region of interest" description="Disordered" evidence="1">
    <location>
        <begin position="200"/>
        <end position="225"/>
    </location>
</feature>
<name>A0A9N7MCC3_STRHE</name>
<dbReference type="PANTHER" id="PTHR11439">
    <property type="entry name" value="GAG-POL-RELATED RETROTRANSPOSON"/>
    <property type="match status" value="1"/>
</dbReference>
<evidence type="ECO:0000256" key="1">
    <source>
        <dbReference type="SAM" id="MobiDB-lite"/>
    </source>
</evidence>
<dbReference type="AlphaFoldDB" id="A0A9N7MCC3"/>
<feature type="region of interest" description="Disordered" evidence="1">
    <location>
        <begin position="161"/>
        <end position="188"/>
    </location>
</feature>
<comment type="caution">
    <text evidence="2">The sequence shown here is derived from an EMBL/GenBank/DDBJ whole genome shotgun (WGS) entry which is preliminary data.</text>
</comment>
<dbReference type="CDD" id="cd09272">
    <property type="entry name" value="RNase_HI_RT_Ty1"/>
    <property type="match status" value="1"/>
</dbReference>
<dbReference type="EMBL" id="CACSLK010000984">
    <property type="protein sequence ID" value="CAA0806496.1"/>
    <property type="molecule type" value="Genomic_DNA"/>
</dbReference>